<dbReference type="InterPro" id="IPR015947">
    <property type="entry name" value="PUA-like_sf"/>
</dbReference>
<evidence type="ECO:0000256" key="1">
    <source>
        <dbReference type="ARBA" id="ARBA00022490"/>
    </source>
</evidence>
<feature type="binding site" evidence="8">
    <location>
        <position position="142"/>
    </location>
    <ligand>
        <name>substrate</name>
    </ligand>
</feature>
<dbReference type="GO" id="GO:0055129">
    <property type="term" value="P:L-proline biosynthetic process"/>
    <property type="evidence" value="ECO:0007669"/>
    <property type="project" value="UniProtKB-UniRule"/>
</dbReference>
<comment type="catalytic activity">
    <reaction evidence="8">
        <text>L-glutamate + ATP = L-glutamyl 5-phosphate + ADP</text>
        <dbReference type="Rhea" id="RHEA:14877"/>
        <dbReference type="ChEBI" id="CHEBI:29985"/>
        <dbReference type="ChEBI" id="CHEBI:30616"/>
        <dbReference type="ChEBI" id="CHEBI:58274"/>
        <dbReference type="ChEBI" id="CHEBI:456216"/>
        <dbReference type="EC" id="2.7.2.11"/>
    </reaction>
</comment>
<dbReference type="GO" id="GO:0005829">
    <property type="term" value="C:cytosol"/>
    <property type="evidence" value="ECO:0007669"/>
    <property type="project" value="TreeGrafter"/>
</dbReference>
<dbReference type="InterPro" id="IPR001057">
    <property type="entry name" value="Glu/AcGlu_kinase"/>
</dbReference>
<keyword evidence="11" id="KW-1185">Reference proteome</keyword>
<dbReference type="PIRSF" id="PIRSF000729">
    <property type="entry name" value="GK"/>
    <property type="match status" value="1"/>
</dbReference>
<keyword evidence="1 8" id="KW-0963">Cytoplasm</keyword>
<dbReference type="InterPro" id="IPR011529">
    <property type="entry name" value="Glu_5kinase"/>
</dbReference>
<accession>A0A3D9H8M1</accession>
<feature type="binding site" evidence="8">
    <location>
        <position position="55"/>
    </location>
    <ligand>
        <name>substrate</name>
    </ligand>
</feature>
<dbReference type="PANTHER" id="PTHR43654:SF1">
    <property type="entry name" value="ISOPENTENYL PHOSPHATE KINASE"/>
    <property type="match status" value="1"/>
</dbReference>
<comment type="pathway">
    <text evidence="8">Amino-acid biosynthesis; L-proline biosynthesis; L-glutamate 5-semialdehyde from L-glutamate: step 1/2.</text>
</comment>
<organism evidence="10 11">
    <name type="scientific">Aestuariispira insulae</name>
    <dbReference type="NCBI Taxonomy" id="1461337"/>
    <lineage>
        <taxon>Bacteria</taxon>
        <taxon>Pseudomonadati</taxon>
        <taxon>Pseudomonadota</taxon>
        <taxon>Alphaproteobacteria</taxon>
        <taxon>Rhodospirillales</taxon>
        <taxon>Kiloniellaceae</taxon>
        <taxon>Aestuariispira</taxon>
    </lineage>
</organism>
<dbReference type="RefSeq" id="WP_181905460.1">
    <property type="nucleotide sequence ID" value="NZ_QRDW01000011.1"/>
</dbReference>
<feature type="binding site" evidence="8">
    <location>
        <position position="15"/>
    </location>
    <ligand>
        <name>ATP</name>
        <dbReference type="ChEBI" id="CHEBI:30616"/>
    </ligand>
</feature>
<evidence type="ECO:0000256" key="7">
    <source>
        <dbReference type="ARBA" id="ARBA00022840"/>
    </source>
</evidence>
<comment type="function">
    <text evidence="8">Catalyzes the transfer of a phosphate group to glutamate to form L-glutamate 5-phosphate.</text>
</comment>
<dbReference type="AlphaFoldDB" id="A0A3D9H8M1"/>
<keyword evidence="5 8" id="KW-0547">Nucleotide-binding</keyword>
<evidence type="ECO:0000256" key="3">
    <source>
        <dbReference type="ARBA" id="ARBA00022650"/>
    </source>
</evidence>
<gene>
    <name evidence="8" type="primary">proB</name>
    <name evidence="10" type="ORF">DFP90_11191</name>
</gene>
<dbReference type="HAMAP" id="MF_00456">
    <property type="entry name" value="ProB"/>
    <property type="match status" value="1"/>
</dbReference>
<feature type="binding site" evidence="8">
    <location>
        <position position="154"/>
    </location>
    <ligand>
        <name>substrate</name>
    </ligand>
</feature>
<dbReference type="InterPro" id="IPR005715">
    <property type="entry name" value="Glu_5kinase/COase_Synthase"/>
</dbReference>
<dbReference type="SUPFAM" id="SSF88697">
    <property type="entry name" value="PUA domain-like"/>
    <property type="match status" value="1"/>
</dbReference>
<dbReference type="EC" id="2.7.2.11" evidence="8"/>
<dbReference type="UniPathway" id="UPA00098">
    <property type="reaction ID" value="UER00359"/>
</dbReference>
<comment type="subcellular location">
    <subcellularLocation>
        <location evidence="8">Cytoplasm</location>
    </subcellularLocation>
</comment>
<dbReference type="PANTHER" id="PTHR43654">
    <property type="entry name" value="GLUTAMATE 5-KINASE"/>
    <property type="match status" value="1"/>
</dbReference>
<dbReference type="EMBL" id="QRDW01000011">
    <property type="protein sequence ID" value="RED45843.1"/>
    <property type="molecule type" value="Genomic_DNA"/>
</dbReference>
<keyword evidence="6 8" id="KW-0418">Kinase</keyword>
<proteinExistence type="inferred from homology"/>
<sequence length="375" mass="40033">MSGFSLQQAKRIVIKIGSALLVDEAGHVRQGWLNALADDIAVLKRMGKDVLVVSSGSIAVGRRHLGLAGQSLKLEEKQASAATGQIRLAHAYQQALGHYEITVAQILVTLADTEERRRHLNARNTMLQLLSLGAVPVINENDTVATEEIRYGDNDRLAARVATMVSADALILLSDIDGLYAADPRKNPDAEHFPEVTQITEEIEAMAGDAPEGISTGGMVTKLAAAKIAVSGGCHMAIALGTEKHPVQHLLDGGRCTWFRPGDRPMTARKKWIAGTLKTVGEVVVDAGAAKALMAGKSLLPAGIRKVAGRFDRGDAIQVTDMDGRKVAVGLAAYGAEEAERVIGRKTSEIKDILGYEGRMEMIHADDLALQDAVE</sequence>
<feature type="binding site" evidence="8">
    <location>
        <begin position="216"/>
        <end position="222"/>
    </location>
    <ligand>
        <name>ATP</name>
        <dbReference type="ChEBI" id="CHEBI:30616"/>
    </ligand>
</feature>
<dbReference type="Proteomes" id="UP000256845">
    <property type="component" value="Unassembled WGS sequence"/>
</dbReference>
<dbReference type="GO" id="GO:0003723">
    <property type="term" value="F:RNA binding"/>
    <property type="evidence" value="ECO:0007669"/>
    <property type="project" value="InterPro"/>
</dbReference>
<dbReference type="Pfam" id="PF01472">
    <property type="entry name" value="PUA"/>
    <property type="match status" value="1"/>
</dbReference>
<dbReference type="PRINTS" id="PR00474">
    <property type="entry name" value="GLU5KINASE"/>
</dbReference>
<evidence type="ECO:0000259" key="9">
    <source>
        <dbReference type="SMART" id="SM00359"/>
    </source>
</evidence>
<name>A0A3D9H8M1_9PROT</name>
<evidence type="ECO:0000256" key="8">
    <source>
        <dbReference type="HAMAP-Rule" id="MF_00456"/>
    </source>
</evidence>
<dbReference type="GO" id="GO:0004349">
    <property type="term" value="F:glutamate 5-kinase activity"/>
    <property type="evidence" value="ECO:0007669"/>
    <property type="project" value="UniProtKB-UniRule"/>
</dbReference>
<dbReference type="NCBIfam" id="TIGR01027">
    <property type="entry name" value="proB"/>
    <property type="match status" value="1"/>
</dbReference>
<dbReference type="PROSITE" id="PS50890">
    <property type="entry name" value="PUA"/>
    <property type="match status" value="1"/>
</dbReference>
<evidence type="ECO:0000313" key="10">
    <source>
        <dbReference type="EMBL" id="RED45843.1"/>
    </source>
</evidence>
<dbReference type="Pfam" id="PF00696">
    <property type="entry name" value="AA_kinase"/>
    <property type="match status" value="1"/>
</dbReference>
<keyword evidence="4 8" id="KW-0808">Transferase</keyword>
<evidence type="ECO:0000313" key="11">
    <source>
        <dbReference type="Proteomes" id="UP000256845"/>
    </source>
</evidence>
<dbReference type="InterPro" id="IPR002478">
    <property type="entry name" value="PUA"/>
</dbReference>
<dbReference type="InterPro" id="IPR041739">
    <property type="entry name" value="G5K_ProB"/>
</dbReference>
<keyword evidence="7 8" id="KW-0067">ATP-binding</keyword>
<protein>
    <recommendedName>
        <fullName evidence="8">Glutamate 5-kinase</fullName>
        <ecNumber evidence="8">2.7.2.11</ecNumber>
    </recommendedName>
    <alternativeName>
        <fullName evidence="8">Gamma-glutamyl kinase</fullName>
        <shortName evidence="8">GK</shortName>
    </alternativeName>
</protein>
<dbReference type="InterPro" id="IPR001048">
    <property type="entry name" value="Asp/Glu/Uridylate_kinase"/>
</dbReference>
<dbReference type="SUPFAM" id="SSF53633">
    <property type="entry name" value="Carbamate kinase-like"/>
    <property type="match status" value="1"/>
</dbReference>
<dbReference type="Gene3D" id="3.40.1160.10">
    <property type="entry name" value="Acetylglutamate kinase-like"/>
    <property type="match status" value="1"/>
</dbReference>
<dbReference type="Gene3D" id="2.30.130.10">
    <property type="entry name" value="PUA domain"/>
    <property type="match status" value="1"/>
</dbReference>
<evidence type="ECO:0000256" key="4">
    <source>
        <dbReference type="ARBA" id="ARBA00022679"/>
    </source>
</evidence>
<dbReference type="InterPro" id="IPR036393">
    <property type="entry name" value="AceGlu_kinase-like_sf"/>
</dbReference>
<dbReference type="GO" id="GO:0005524">
    <property type="term" value="F:ATP binding"/>
    <property type="evidence" value="ECO:0007669"/>
    <property type="project" value="UniProtKB-KW"/>
</dbReference>
<keyword evidence="2 8" id="KW-0028">Amino-acid biosynthesis</keyword>
<evidence type="ECO:0000256" key="6">
    <source>
        <dbReference type="ARBA" id="ARBA00022777"/>
    </source>
</evidence>
<comment type="caution">
    <text evidence="10">The sequence shown here is derived from an EMBL/GenBank/DDBJ whole genome shotgun (WGS) entry which is preliminary data.</text>
</comment>
<reference evidence="10 11" key="1">
    <citation type="submission" date="2018-07" db="EMBL/GenBank/DDBJ databases">
        <title>Genomic Encyclopedia of Type Strains, Phase III (KMG-III): the genomes of soil and plant-associated and newly described type strains.</title>
        <authorList>
            <person name="Whitman W."/>
        </authorList>
    </citation>
    <scope>NUCLEOTIDE SEQUENCE [LARGE SCALE GENOMIC DNA]</scope>
    <source>
        <strain evidence="10 11">CECT 8488</strain>
    </source>
</reference>
<evidence type="ECO:0000256" key="5">
    <source>
        <dbReference type="ARBA" id="ARBA00022741"/>
    </source>
</evidence>
<dbReference type="CDD" id="cd04242">
    <property type="entry name" value="AAK_G5K_ProB"/>
    <property type="match status" value="1"/>
</dbReference>
<comment type="similarity">
    <text evidence="8">Belongs to the glutamate 5-kinase family.</text>
</comment>
<dbReference type="SMART" id="SM00359">
    <property type="entry name" value="PUA"/>
    <property type="match status" value="1"/>
</dbReference>
<feature type="domain" description="PUA" evidence="9">
    <location>
        <begin position="281"/>
        <end position="363"/>
    </location>
</feature>
<keyword evidence="3 8" id="KW-0641">Proline biosynthesis</keyword>
<dbReference type="InterPro" id="IPR036974">
    <property type="entry name" value="PUA_sf"/>
</dbReference>
<evidence type="ECO:0000256" key="2">
    <source>
        <dbReference type="ARBA" id="ARBA00022605"/>
    </source>
</evidence>
<dbReference type="CDD" id="cd21157">
    <property type="entry name" value="PUA_G5K"/>
    <property type="match status" value="1"/>
</dbReference>
<dbReference type="FunFam" id="3.40.1160.10:FF:000018">
    <property type="entry name" value="Glutamate 5-kinase"/>
    <property type="match status" value="1"/>
</dbReference>
<feature type="binding site" evidence="8">
    <location>
        <begin position="174"/>
        <end position="175"/>
    </location>
    <ligand>
        <name>ATP</name>
        <dbReference type="ChEBI" id="CHEBI:30616"/>
    </ligand>
</feature>